<dbReference type="SUPFAM" id="SSF53383">
    <property type="entry name" value="PLP-dependent transferases"/>
    <property type="match status" value="1"/>
</dbReference>
<dbReference type="EMBL" id="JAEMUH010000015">
    <property type="protein sequence ID" value="MBJ7552024.1"/>
    <property type="molecule type" value="Genomic_DNA"/>
</dbReference>
<dbReference type="InterPro" id="IPR015422">
    <property type="entry name" value="PyrdxlP-dep_Trfase_small"/>
</dbReference>
<name>A0ABS0ZEC9_9GAMM</name>
<evidence type="ECO:0000256" key="2">
    <source>
        <dbReference type="ARBA" id="ARBA00022576"/>
    </source>
</evidence>
<proteinExistence type="inferred from homology"/>
<dbReference type="Pfam" id="PF00155">
    <property type="entry name" value="Aminotran_1_2"/>
    <property type="match status" value="1"/>
</dbReference>
<gene>
    <name evidence="6" type="ORF">JHD44_15145</name>
</gene>
<accession>A0ABS0ZEC9</accession>
<dbReference type="PANTHER" id="PTHR43643">
    <property type="entry name" value="HISTIDINOL-PHOSPHATE AMINOTRANSFERASE 2"/>
    <property type="match status" value="1"/>
</dbReference>
<evidence type="ECO:0000256" key="1">
    <source>
        <dbReference type="ARBA" id="ARBA00007970"/>
    </source>
</evidence>
<dbReference type="GO" id="GO:0008483">
    <property type="term" value="F:transaminase activity"/>
    <property type="evidence" value="ECO:0007669"/>
    <property type="project" value="UniProtKB-KW"/>
</dbReference>
<dbReference type="Proteomes" id="UP000598488">
    <property type="component" value="Unassembled WGS sequence"/>
</dbReference>
<protein>
    <submittedName>
        <fullName evidence="6">Aminotransferase class I/II-fold pyridoxal phosphate-dependent enzyme</fullName>
    </submittedName>
</protein>
<comment type="caution">
    <text evidence="6">The sequence shown here is derived from an EMBL/GenBank/DDBJ whole genome shotgun (WGS) entry which is preliminary data.</text>
</comment>
<keyword evidence="3" id="KW-0808">Transferase</keyword>
<dbReference type="InterPro" id="IPR004839">
    <property type="entry name" value="Aminotransferase_I/II_large"/>
</dbReference>
<dbReference type="RefSeq" id="WP_199463610.1">
    <property type="nucleotide sequence ID" value="NZ_JAEMUH010000015.1"/>
</dbReference>
<dbReference type="Gene3D" id="3.90.1150.10">
    <property type="entry name" value="Aspartate Aminotransferase, domain 1"/>
    <property type="match status" value="1"/>
</dbReference>
<evidence type="ECO:0000313" key="7">
    <source>
        <dbReference type="Proteomes" id="UP000598488"/>
    </source>
</evidence>
<dbReference type="Gene3D" id="3.40.640.10">
    <property type="entry name" value="Type I PLP-dependent aspartate aminotransferase-like (Major domain)"/>
    <property type="match status" value="1"/>
</dbReference>
<feature type="domain" description="Aminotransferase class I/classII large" evidence="5">
    <location>
        <begin position="16"/>
        <end position="330"/>
    </location>
</feature>
<comment type="similarity">
    <text evidence="1">Belongs to the class-II pyridoxal-phosphate-dependent aminotransferase family. Histidinol-phosphate aminotransferase subfamily.</text>
</comment>
<evidence type="ECO:0000313" key="6">
    <source>
        <dbReference type="EMBL" id="MBJ7552024.1"/>
    </source>
</evidence>
<reference evidence="6 7" key="1">
    <citation type="submission" date="2020-12" db="EMBL/GenBank/DDBJ databases">
        <title>Comparative genome analysis of fungal antagonists Marinomonas ostreistagni 398 and M. spartinae 468.</title>
        <authorList>
            <person name="Fields J.L."/>
            <person name="Mavrodi O.V."/>
            <person name="Biber P.D."/>
            <person name="Indest K.J."/>
            <person name="Mavrodi D.V."/>
        </authorList>
    </citation>
    <scope>NUCLEOTIDE SEQUENCE [LARGE SCALE GENOMIC DNA]</scope>
    <source>
        <strain evidence="6 7">USM7</strain>
    </source>
</reference>
<organism evidence="6 7">
    <name type="scientific">Marinomonas ostreistagni</name>
    <dbReference type="NCBI Taxonomy" id="359209"/>
    <lineage>
        <taxon>Bacteria</taxon>
        <taxon>Pseudomonadati</taxon>
        <taxon>Pseudomonadota</taxon>
        <taxon>Gammaproteobacteria</taxon>
        <taxon>Oceanospirillales</taxon>
        <taxon>Oceanospirillaceae</taxon>
        <taxon>Marinomonas</taxon>
    </lineage>
</organism>
<keyword evidence="4" id="KW-0663">Pyridoxal phosphate</keyword>
<dbReference type="InterPro" id="IPR015421">
    <property type="entry name" value="PyrdxlP-dep_Trfase_major"/>
</dbReference>
<sequence>MMNQIGGTPNCEQDRKVLLNLNESAYGMLPQVEQSILDTVNNLERYQFDLIETFRQMLSQEYDVPVDWLALHPGSNRALHYATQAFTSASAPLIMASPGYPICEQVAIQEKRSIYKVPLGADGRHDLQTMRELAEREGGLIYIANPNNPTGSVTPADDILTLLDTLPEKTKVLLDEAYIEYSDQPSLIDQVRHYPAMIVTRTFSKIFAMAGLRLGYAIAQPDTLQAIHTMPANDVSVPAVVAAMAGMQHADQVRERKAMVASERETLVQWLNNHDIECFSSEANCLMFRINEGAEAVKGLAALGVIVGRTWSDMPDWVRVTIGTKEEMKAFRLALEAVLYSRL</sequence>
<evidence type="ECO:0000256" key="3">
    <source>
        <dbReference type="ARBA" id="ARBA00022679"/>
    </source>
</evidence>
<dbReference type="InterPro" id="IPR015424">
    <property type="entry name" value="PyrdxlP-dep_Trfase"/>
</dbReference>
<keyword evidence="7" id="KW-1185">Reference proteome</keyword>
<evidence type="ECO:0000256" key="4">
    <source>
        <dbReference type="ARBA" id="ARBA00022898"/>
    </source>
</evidence>
<dbReference type="CDD" id="cd00609">
    <property type="entry name" value="AAT_like"/>
    <property type="match status" value="1"/>
</dbReference>
<keyword evidence="2 6" id="KW-0032">Aminotransferase</keyword>
<evidence type="ECO:0000259" key="5">
    <source>
        <dbReference type="Pfam" id="PF00155"/>
    </source>
</evidence>
<dbReference type="PANTHER" id="PTHR43643:SF3">
    <property type="entry name" value="HISTIDINOL-PHOSPHATE AMINOTRANSFERASE"/>
    <property type="match status" value="1"/>
</dbReference>
<dbReference type="InterPro" id="IPR050106">
    <property type="entry name" value="HistidinolP_aminotransfase"/>
</dbReference>